<proteinExistence type="predicted"/>
<name>V4AWX8_LOTGI</name>
<feature type="coiled-coil region" evidence="1">
    <location>
        <begin position="395"/>
        <end position="437"/>
    </location>
</feature>
<keyword evidence="3" id="KW-1185">Reference proteome</keyword>
<evidence type="ECO:0000313" key="3">
    <source>
        <dbReference type="Proteomes" id="UP000030746"/>
    </source>
</evidence>
<accession>V4AWX8</accession>
<sequence length="585" mass="69707">MVLTNLPFERNSLLQSRYHLIQRPDSAPIVTKSIRQSGEHVENEKGKQAKNYASFLKEQERKVCPDGFVDSGRYSYTYQRKKDNPLRSSSSPRIDLITFHRNAEEDGTKHEKCLKVIEDLMWQHKQQERELKRTEGDIVKNQQAVRHTLRDYENAINKKKMAESKKLSHSLEKYTILQQDHIHNKEQLILEQFMICGKVSFTLILEQFIISGKTTLARIQKSQSTNLSIKDDGRKVDLTKTDLARKYRSKLSEIELKRTEVNRLNEEYENKLKLKENEEFRLKQEAAALALSLNMETVKGKTKQIETARKKKEDEKKRIEDDLNNDMEFSSKLAKSDGDIKTTESYNRKLSADLSRTKHHLDIKKRDEQRRLTDTKMRLANNTNTQRLLNEEAINVEMDKKVREMNQRVQEHNDRRINQLQSNLKEKKVKRENQQSILEARFKKRLNEQQRREHEDSLKFFQKMVNKDDDIEQDLYSKVRATEYDRQQQEQQVRRLELNLAEMKRKNAAKLKQEINERNTAELQLEQKILRDKAELEKLHTKREESYLRLQQHRQLSKEDKYLLREHEREHTRLMRIGAKTETVS</sequence>
<protein>
    <submittedName>
        <fullName evidence="2">Uncharacterized protein</fullName>
    </submittedName>
</protein>
<reference evidence="2 3" key="1">
    <citation type="journal article" date="2013" name="Nature">
        <title>Insights into bilaterian evolution from three spiralian genomes.</title>
        <authorList>
            <person name="Simakov O."/>
            <person name="Marletaz F."/>
            <person name="Cho S.J."/>
            <person name="Edsinger-Gonzales E."/>
            <person name="Havlak P."/>
            <person name="Hellsten U."/>
            <person name="Kuo D.H."/>
            <person name="Larsson T."/>
            <person name="Lv J."/>
            <person name="Arendt D."/>
            <person name="Savage R."/>
            <person name="Osoegawa K."/>
            <person name="de Jong P."/>
            <person name="Grimwood J."/>
            <person name="Chapman J.A."/>
            <person name="Shapiro H."/>
            <person name="Aerts A."/>
            <person name="Otillar R.P."/>
            <person name="Terry A.Y."/>
            <person name="Boore J.L."/>
            <person name="Grigoriev I.V."/>
            <person name="Lindberg D.R."/>
            <person name="Seaver E.C."/>
            <person name="Weisblat D.A."/>
            <person name="Putnam N.H."/>
            <person name="Rokhsar D.S."/>
        </authorList>
    </citation>
    <scope>NUCLEOTIDE SEQUENCE [LARGE SCALE GENOMIC DNA]</scope>
</reference>
<feature type="coiled-coil region" evidence="1">
    <location>
        <begin position="247"/>
        <end position="325"/>
    </location>
</feature>
<feature type="coiled-coil region" evidence="1">
    <location>
        <begin position="117"/>
        <end position="144"/>
    </location>
</feature>
<dbReference type="KEGG" id="lgi:LOTGIDRAFT_239135"/>
<dbReference type="GeneID" id="20250971"/>
<evidence type="ECO:0000313" key="2">
    <source>
        <dbReference type="EMBL" id="ESO98036.1"/>
    </source>
</evidence>
<keyword evidence="1" id="KW-0175">Coiled coil</keyword>
<dbReference type="CTD" id="20250971"/>
<feature type="coiled-coil region" evidence="1">
    <location>
        <begin position="479"/>
        <end position="531"/>
    </location>
</feature>
<dbReference type="EMBL" id="KB201288">
    <property type="protein sequence ID" value="ESO98036.1"/>
    <property type="molecule type" value="Genomic_DNA"/>
</dbReference>
<evidence type="ECO:0000256" key="1">
    <source>
        <dbReference type="SAM" id="Coils"/>
    </source>
</evidence>
<gene>
    <name evidence="2" type="ORF">LOTGIDRAFT_239135</name>
</gene>
<dbReference type="OrthoDB" id="10070555at2759"/>
<organism evidence="2 3">
    <name type="scientific">Lottia gigantea</name>
    <name type="common">Giant owl limpet</name>
    <dbReference type="NCBI Taxonomy" id="225164"/>
    <lineage>
        <taxon>Eukaryota</taxon>
        <taxon>Metazoa</taxon>
        <taxon>Spiralia</taxon>
        <taxon>Lophotrochozoa</taxon>
        <taxon>Mollusca</taxon>
        <taxon>Gastropoda</taxon>
        <taxon>Patellogastropoda</taxon>
        <taxon>Lottioidea</taxon>
        <taxon>Lottiidae</taxon>
        <taxon>Lottia</taxon>
    </lineage>
</organism>
<dbReference type="HOGENOM" id="CLU_466383_0_0_1"/>
<dbReference type="Proteomes" id="UP000030746">
    <property type="component" value="Unassembled WGS sequence"/>
</dbReference>
<dbReference type="AlphaFoldDB" id="V4AWX8"/>
<dbReference type="OMA" id="TLNMEAQ"/>
<dbReference type="RefSeq" id="XP_009051272.1">
    <property type="nucleotide sequence ID" value="XM_009053024.1"/>
</dbReference>